<sequence>MRRVFILSALLLSFGFSAETLKGTPEEKAVMGYCLQCHSYDYIKTNAPLTQKGWEGVVKKMVNVFKAPIPEDAQKQIIEYLTKYYGKKE</sequence>
<dbReference type="GO" id="GO:0009055">
    <property type="term" value="F:electron transfer activity"/>
    <property type="evidence" value="ECO:0007669"/>
    <property type="project" value="InterPro"/>
</dbReference>
<reference evidence="2" key="1">
    <citation type="journal article" date="2020" name="mSystems">
        <title>Genome- and Community-Level Interaction Insights into Carbon Utilization and Element Cycling Functions of Hydrothermarchaeota in Hydrothermal Sediment.</title>
        <authorList>
            <person name="Zhou Z."/>
            <person name="Liu Y."/>
            <person name="Xu W."/>
            <person name="Pan J."/>
            <person name="Luo Z.H."/>
            <person name="Li M."/>
        </authorList>
    </citation>
    <scope>NUCLEOTIDE SEQUENCE [LARGE SCALE GENOMIC DNA]</scope>
    <source>
        <strain evidence="2">SpSt-114</strain>
    </source>
</reference>
<dbReference type="EMBL" id="DSAC01000087">
    <property type="protein sequence ID" value="HHO74337.1"/>
    <property type="molecule type" value="Genomic_DNA"/>
</dbReference>
<dbReference type="InterPro" id="IPR036909">
    <property type="entry name" value="Cyt_c-like_dom_sf"/>
</dbReference>
<comment type="caution">
    <text evidence="2">The sequence shown here is derived from an EMBL/GenBank/DDBJ whole genome shotgun (WGS) entry which is preliminary data.</text>
</comment>
<feature type="signal peptide" evidence="1">
    <location>
        <begin position="1"/>
        <end position="18"/>
    </location>
</feature>
<name>A0A7C5X3N3_9AQUI</name>
<dbReference type="AlphaFoldDB" id="A0A7C5X3N3"/>
<dbReference type="GO" id="GO:0020037">
    <property type="term" value="F:heme binding"/>
    <property type="evidence" value="ECO:0007669"/>
    <property type="project" value="InterPro"/>
</dbReference>
<keyword evidence="1" id="KW-0732">Signal</keyword>
<evidence type="ECO:0000313" key="2">
    <source>
        <dbReference type="EMBL" id="HHO74337.1"/>
    </source>
</evidence>
<feature type="chain" id="PRO_5027773522" evidence="1">
    <location>
        <begin position="19"/>
        <end position="89"/>
    </location>
</feature>
<dbReference type="Gene3D" id="1.10.760.10">
    <property type="entry name" value="Cytochrome c-like domain"/>
    <property type="match status" value="1"/>
</dbReference>
<proteinExistence type="predicted"/>
<protein>
    <submittedName>
        <fullName evidence="2">Cytochrome c</fullName>
    </submittedName>
</protein>
<gene>
    <name evidence="2" type="ORF">ENN04_06880</name>
</gene>
<organism evidence="2">
    <name type="scientific">Thermocrinis ruber</name>
    <dbReference type="NCBI Taxonomy" id="75906"/>
    <lineage>
        <taxon>Bacteria</taxon>
        <taxon>Pseudomonadati</taxon>
        <taxon>Aquificota</taxon>
        <taxon>Aquificia</taxon>
        <taxon>Aquificales</taxon>
        <taxon>Aquificaceae</taxon>
        <taxon>Thermocrinis</taxon>
    </lineage>
</organism>
<dbReference type="SUPFAM" id="SSF46626">
    <property type="entry name" value="Cytochrome c"/>
    <property type="match status" value="1"/>
</dbReference>
<evidence type="ECO:0000256" key="1">
    <source>
        <dbReference type="SAM" id="SignalP"/>
    </source>
</evidence>
<accession>A0A7C5X3N3</accession>